<evidence type="ECO:0000313" key="2">
    <source>
        <dbReference type="Proteomes" id="UP001209535"/>
    </source>
</evidence>
<reference evidence="1 2" key="1">
    <citation type="submission" date="2022-10" db="EMBL/GenBank/DDBJ databases">
        <title>Defluviimonas sp. nov., isolated from ocean surface sediments.</title>
        <authorList>
            <person name="He W."/>
            <person name="Wang L."/>
            <person name="Zhang D.-F."/>
        </authorList>
    </citation>
    <scope>NUCLEOTIDE SEQUENCE [LARGE SCALE GENOMIC DNA]</scope>
    <source>
        <strain evidence="1 2">WL0024</strain>
    </source>
</reference>
<dbReference type="EMBL" id="JAOVQO010000001">
    <property type="protein sequence ID" value="MCU9846678.1"/>
    <property type="molecule type" value="Genomic_DNA"/>
</dbReference>
<gene>
    <name evidence="1" type="ORF">OEZ60_01485</name>
</gene>
<keyword evidence="2" id="KW-1185">Reference proteome</keyword>
<dbReference type="RefSeq" id="WP_263332507.1">
    <property type="nucleotide sequence ID" value="NZ_JAOVQO010000001.1"/>
</dbReference>
<sequence length="65" mass="7133">MRLKRDAWGNSPDRATTGRVIANFKQVVKEGELRMHPHIGGLVEPELLEKMREGQAAPSAGARPA</sequence>
<accession>A0ABT2WYC2</accession>
<dbReference type="Proteomes" id="UP001209535">
    <property type="component" value="Unassembled WGS sequence"/>
</dbReference>
<name>A0ABT2WYC2_9RHOB</name>
<evidence type="ECO:0000313" key="1">
    <source>
        <dbReference type="EMBL" id="MCU9846678.1"/>
    </source>
</evidence>
<proteinExistence type="predicted"/>
<organism evidence="1 2">
    <name type="scientific">Albidovulum salinarum</name>
    <dbReference type="NCBI Taxonomy" id="2984153"/>
    <lineage>
        <taxon>Bacteria</taxon>
        <taxon>Pseudomonadati</taxon>
        <taxon>Pseudomonadota</taxon>
        <taxon>Alphaproteobacteria</taxon>
        <taxon>Rhodobacterales</taxon>
        <taxon>Paracoccaceae</taxon>
        <taxon>Albidovulum</taxon>
    </lineage>
</organism>
<comment type="caution">
    <text evidence="1">The sequence shown here is derived from an EMBL/GenBank/DDBJ whole genome shotgun (WGS) entry which is preliminary data.</text>
</comment>
<protein>
    <submittedName>
        <fullName evidence="1">Uncharacterized protein</fullName>
    </submittedName>
</protein>